<evidence type="ECO:0000256" key="3">
    <source>
        <dbReference type="ARBA" id="ARBA00022448"/>
    </source>
</evidence>
<dbReference type="Proteomes" id="UP001165085">
    <property type="component" value="Unassembled WGS sequence"/>
</dbReference>
<feature type="transmembrane region" description="Helical" evidence="8">
    <location>
        <begin position="180"/>
        <end position="199"/>
    </location>
</feature>
<dbReference type="Pfam" id="PF06027">
    <property type="entry name" value="SLC35F"/>
    <property type="match status" value="2"/>
</dbReference>
<comment type="caution">
    <text evidence="10">The sequence shown here is derived from an EMBL/GenBank/DDBJ whole genome shotgun (WGS) entry which is preliminary data.</text>
</comment>
<dbReference type="SUPFAM" id="SSF103481">
    <property type="entry name" value="Multidrug resistance efflux transporter EmrE"/>
    <property type="match status" value="1"/>
</dbReference>
<reference evidence="11" key="1">
    <citation type="journal article" date="2023" name="Commun. Biol.">
        <title>Genome analysis of Parmales, the sister group of diatoms, reveals the evolutionary specialization of diatoms from phago-mixotrophs to photoautotrophs.</title>
        <authorList>
            <person name="Ban H."/>
            <person name="Sato S."/>
            <person name="Yoshikawa S."/>
            <person name="Yamada K."/>
            <person name="Nakamura Y."/>
            <person name="Ichinomiya M."/>
            <person name="Sato N."/>
            <person name="Blanc-Mathieu R."/>
            <person name="Endo H."/>
            <person name="Kuwata A."/>
            <person name="Ogata H."/>
        </authorList>
    </citation>
    <scope>NUCLEOTIDE SEQUENCE [LARGE SCALE GENOMIC DNA]</scope>
    <source>
        <strain evidence="11">NIES 3701</strain>
    </source>
</reference>
<evidence type="ECO:0000313" key="11">
    <source>
        <dbReference type="Proteomes" id="UP001165085"/>
    </source>
</evidence>
<gene>
    <name evidence="10" type="ORF">TrST_g6389</name>
</gene>
<dbReference type="InterPro" id="IPR037185">
    <property type="entry name" value="EmrE-like"/>
</dbReference>
<feature type="transmembrane region" description="Helical" evidence="8">
    <location>
        <begin position="250"/>
        <end position="272"/>
    </location>
</feature>
<dbReference type="AlphaFoldDB" id="A0A9W7B2G2"/>
<feature type="signal peptide" evidence="9">
    <location>
        <begin position="1"/>
        <end position="21"/>
    </location>
</feature>
<dbReference type="PANTHER" id="PTHR14233:SF4">
    <property type="entry name" value="SOLUTE CARRIER FAMILY 35 MEMBER F2"/>
    <property type="match status" value="1"/>
</dbReference>
<dbReference type="GO" id="GO:0022857">
    <property type="term" value="F:transmembrane transporter activity"/>
    <property type="evidence" value="ECO:0007669"/>
    <property type="project" value="InterPro"/>
</dbReference>
<keyword evidence="9" id="KW-0732">Signal</keyword>
<accession>A0A9W7B2G2</accession>
<dbReference type="PANTHER" id="PTHR14233">
    <property type="entry name" value="DUF914-RELATED"/>
    <property type="match status" value="1"/>
</dbReference>
<keyword evidence="6 8" id="KW-0472">Membrane</keyword>
<evidence type="ECO:0000256" key="8">
    <source>
        <dbReference type="SAM" id="Phobius"/>
    </source>
</evidence>
<feature type="transmembrane region" description="Helical" evidence="8">
    <location>
        <begin position="211"/>
        <end position="230"/>
    </location>
</feature>
<evidence type="ECO:0000313" key="10">
    <source>
        <dbReference type="EMBL" id="GMH80310.1"/>
    </source>
</evidence>
<feature type="transmembrane region" description="Helical" evidence="8">
    <location>
        <begin position="304"/>
        <end position="323"/>
    </location>
</feature>
<comment type="similarity">
    <text evidence="2">Belongs to the SLC35F solute transporter family.</text>
</comment>
<feature type="region of interest" description="Disordered" evidence="7">
    <location>
        <begin position="327"/>
        <end position="360"/>
    </location>
</feature>
<keyword evidence="11" id="KW-1185">Reference proteome</keyword>
<name>A0A9W7B2G2_9STRA</name>
<evidence type="ECO:0000256" key="6">
    <source>
        <dbReference type="ARBA" id="ARBA00023136"/>
    </source>
</evidence>
<feature type="transmembrane region" description="Helical" evidence="8">
    <location>
        <begin position="279"/>
        <end position="298"/>
    </location>
</feature>
<feature type="transmembrane region" description="Helical" evidence="8">
    <location>
        <begin position="35"/>
        <end position="52"/>
    </location>
</feature>
<evidence type="ECO:0000256" key="1">
    <source>
        <dbReference type="ARBA" id="ARBA00004141"/>
    </source>
</evidence>
<feature type="transmembrane region" description="Helical" evidence="8">
    <location>
        <begin position="146"/>
        <end position="168"/>
    </location>
</feature>
<comment type="subcellular location">
    <subcellularLocation>
        <location evidence="1">Membrane</location>
        <topology evidence="1">Multi-pass membrane protein</topology>
    </subcellularLocation>
</comment>
<evidence type="ECO:0000256" key="4">
    <source>
        <dbReference type="ARBA" id="ARBA00022692"/>
    </source>
</evidence>
<dbReference type="EMBL" id="BRXY01000243">
    <property type="protein sequence ID" value="GMH80310.1"/>
    <property type="molecule type" value="Genomic_DNA"/>
</dbReference>
<keyword evidence="3" id="KW-0813">Transport</keyword>
<evidence type="ECO:0000256" key="7">
    <source>
        <dbReference type="SAM" id="MobiDB-lite"/>
    </source>
</evidence>
<evidence type="ECO:0000256" key="9">
    <source>
        <dbReference type="SAM" id="SignalP"/>
    </source>
</evidence>
<feature type="chain" id="PRO_5040804189" evidence="9">
    <location>
        <begin position="22"/>
        <end position="360"/>
    </location>
</feature>
<keyword evidence="5 8" id="KW-1133">Transmembrane helix</keyword>
<dbReference type="OrthoDB" id="205109at2759"/>
<organism evidence="10 11">
    <name type="scientific">Triparma strigata</name>
    <dbReference type="NCBI Taxonomy" id="1606541"/>
    <lineage>
        <taxon>Eukaryota</taxon>
        <taxon>Sar</taxon>
        <taxon>Stramenopiles</taxon>
        <taxon>Ochrophyta</taxon>
        <taxon>Bolidophyceae</taxon>
        <taxon>Parmales</taxon>
        <taxon>Triparmaceae</taxon>
        <taxon>Triparma</taxon>
    </lineage>
</organism>
<dbReference type="InterPro" id="IPR052221">
    <property type="entry name" value="SLC35F_Transporter"/>
</dbReference>
<evidence type="ECO:0000256" key="2">
    <source>
        <dbReference type="ARBA" id="ARBA00007863"/>
    </source>
</evidence>
<sequence length="360" mass="39870">MMPLKPLLSAQFLSFMVSASGIFTESLATDCGINIPTFQTFLVYTLLSLFTLKLHKRQYVNDPSIDSKPYRICSLLGSTPNSLKLSSPWYYYLLISFLDVESNFLVVTSFKMTSLTSISLIDCTSIPFVMFFSKLLLSRSYIPPQYLAALISVLGILLIILSDTFYPLTSSTGTTSPSPLLGDIICLCGAFLYALNNVLCEKFVKVDRYEYLGMMGFFASIISAAQMVVLEREEVEKLFVEEGRCSSWRSGGLIGGYVVSIASFYVLVTGFLVDNSAALLNVSLLTADVYSLIFVVIAEKVVPGWLYFLGTLVVFWGVGLFNYHEKSQEGGREEGEGIGESDKSDLLRSRSPSREPIIEP</sequence>
<proteinExistence type="inferred from homology"/>
<evidence type="ECO:0000256" key="5">
    <source>
        <dbReference type="ARBA" id="ARBA00022989"/>
    </source>
</evidence>
<dbReference type="GO" id="GO:0016020">
    <property type="term" value="C:membrane"/>
    <property type="evidence" value="ECO:0007669"/>
    <property type="project" value="UniProtKB-SubCell"/>
</dbReference>
<dbReference type="InterPro" id="IPR009262">
    <property type="entry name" value="SLC35_F1/F2/F6"/>
</dbReference>
<keyword evidence="4 8" id="KW-0812">Transmembrane</keyword>
<protein>
    <submittedName>
        <fullName evidence="10">Uncharacterized protein</fullName>
    </submittedName>
</protein>